<name>A0A1Z2XMD3_9FIRM</name>
<evidence type="ECO:0000256" key="3">
    <source>
        <dbReference type="RuleBase" id="RU003476"/>
    </source>
</evidence>
<dbReference type="Gene3D" id="3.90.79.10">
    <property type="entry name" value="Nucleoside Triphosphate Pyrophosphohydrolase"/>
    <property type="match status" value="1"/>
</dbReference>
<dbReference type="InterPro" id="IPR000086">
    <property type="entry name" value="NUDIX_hydrolase_dom"/>
</dbReference>
<dbReference type="PANTHER" id="PTHR43046">
    <property type="entry name" value="GDP-MANNOSE MANNOSYL HYDROLASE"/>
    <property type="match status" value="1"/>
</dbReference>
<keyword evidence="2 3" id="KW-0378">Hydrolase</keyword>
<accession>A0A1Z2XMD3</accession>
<dbReference type="RefSeq" id="WP_066536175.1">
    <property type="nucleotide sequence ID" value="NZ_CP021422.1"/>
</dbReference>
<dbReference type="Proteomes" id="UP000196710">
    <property type="component" value="Chromosome"/>
</dbReference>
<reference evidence="6 8" key="3">
    <citation type="submission" date="2020-11" db="EMBL/GenBank/DDBJ databases">
        <title>Closed and high quality bacterial genomes of the OMM12 community.</title>
        <authorList>
            <person name="Marbouty M."/>
            <person name="Lamy-Besnier Q."/>
            <person name="Debarbieux L."/>
            <person name="Koszul R."/>
        </authorList>
    </citation>
    <scope>NUCLEOTIDE SEQUENCE [LARGE SCALE GENOMIC DNA]</scope>
    <source>
        <strain evidence="6 8">KB18</strain>
    </source>
</reference>
<dbReference type="PROSITE" id="PS51462">
    <property type="entry name" value="NUDIX"/>
    <property type="match status" value="1"/>
</dbReference>
<dbReference type="GO" id="GO:0016787">
    <property type="term" value="F:hydrolase activity"/>
    <property type="evidence" value="ECO:0007669"/>
    <property type="project" value="UniProtKB-KW"/>
</dbReference>
<dbReference type="EMBL" id="CP021422">
    <property type="protein sequence ID" value="ASB39595.1"/>
    <property type="molecule type" value="Genomic_DNA"/>
</dbReference>
<evidence type="ECO:0000256" key="2">
    <source>
        <dbReference type="ARBA" id="ARBA00022801"/>
    </source>
</evidence>
<organism evidence="6 8">
    <name type="scientific">Acutalibacter muris</name>
    <dbReference type="NCBI Taxonomy" id="1796620"/>
    <lineage>
        <taxon>Bacteria</taxon>
        <taxon>Bacillati</taxon>
        <taxon>Bacillota</taxon>
        <taxon>Clostridia</taxon>
        <taxon>Eubacteriales</taxon>
        <taxon>Acutalibacteraceae</taxon>
        <taxon>Acutalibacter</taxon>
    </lineage>
</organism>
<evidence type="ECO:0000313" key="6">
    <source>
        <dbReference type="EMBL" id="QQR28887.1"/>
    </source>
</evidence>
<reference evidence="7" key="2">
    <citation type="submission" date="2017-05" db="EMBL/GenBank/DDBJ databases">
        <title>Improved OligoMM genomes.</title>
        <authorList>
            <person name="Garzetti D."/>
        </authorList>
    </citation>
    <scope>NUCLEOTIDE SEQUENCE [LARGE SCALE GENOMIC DNA]</scope>
    <source>
        <strain evidence="7">KB18</strain>
    </source>
</reference>
<dbReference type="InterPro" id="IPR020476">
    <property type="entry name" value="Nudix_hydrolase"/>
</dbReference>
<keyword evidence="7" id="KW-1185">Reference proteome</keyword>
<evidence type="ECO:0000256" key="1">
    <source>
        <dbReference type="ARBA" id="ARBA00001946"/>
    </source>
</evidence>
<dbReference type="KEGG" id="amur:ADH66_02325"/>
<dbReference type="InterPro" id="IPR020084">
    <property type="entry name" value="NUDIX_hydrolase_CS"/>
</dbReference>
<dbReference type="SUPFAM" id="SSF55811">
    <property type="entry name" value="Nudix"/>
    <property type="match status" value="1"/>
</dbReference>
<evidence type="ECO:0000313" key="7">
    <source>
        <dbReference type="Proteomes" id="UP000196710"/>
    </source>
</evidence>
<dbReference type="Proteomes" id="UP000596035">
    <property type="component" value="Chromosome"/>
</dbReference>
<evidence type="ECO:0000259" key="4">
    <source>
        <dbReference type="PROSITE" id="PS51462"/>
    </source>
</evidence>
<comment type="cofactor">
    <cofactor evidence="1">
        <name>Mg(2+)</name>
        <dbReference type="ChEBI" id="CHEBI:18420"/>
    </cofactor>
</comment>
<evidence type="ECO:0000313" key="8">
    <source>
        <dbReference type="Proteomes" id="UP000596035"/>
    </source>
</evidence>
<proteinExistence type="inferred from homology"/>
<dbReference type="PRINTS" id="PR00502">
    <property type="entry name" value="NUDIXFAMILY"/>
</dbReference>
<gene>
    <name evidence="5" type="ORF">ADH66_02325</name>
    <name evidence="6" type="ORF">I5Q82_12365</name>
</gene>
<dbReference type="EMBL" id="CP065321">
    <property type="protein sequence ID" value="QQR28887.1"/>
    <property type="molecule type" value="Genomic_DNA"/>
</dbReference>
<dbReference type="Pfam" id="PF00293">
    <property type="entry name" value="NUDIX"/>
    <property type="match status" value="1"/>
</dbReference>
<comment type="similarity">
    <text evidence="3">Belongs to the Nudix hydrolase family.</text>
</comment>
<protein>
    <submittedName>
        <fullName evidence="6">NUDIX domain-containing protein</fullName>
    </submittedName>
</protein>
<dbReference type="PANTHER" id="PTHR43046:SF2">
    <property type="entry name" value="8-OXO-DGTP DIPHOSPHATASE-RELATED"/>
    <property type="match status" value="1"/>
</dbReference>
<dbReference type="InterPro" id="IPR015797">
    <property type="entry name" value="NUDIX_hydrolase-like_dom_sf"/>
</dbReference>
<sequence>MIEITLEKPDLSGSVYKRTAARGVILREGKLLMIHTDRGDYKFPGGGVEPGESLEAALRRELLEETGRELLGEPERVAVAHERRRGMTADILEMDSHYFLCRVCEEEAPLRLDDYEAEQHFAPVWISPKEAAAANRALDMEANPWLEREVLVLEALMSAGVV</sequence>
<dbReference type="AlphaFoldDB" id="A0A1Z2XMD3"/>
<evidence type="ECO:0000313" key="5">
    <source>
        <dbReference type="EMBL" id="ASB39595.1"/>
    </source>
</evidence>
<feature type="domain" description="Nudix hydrolase" evidence="4">
    <location>
        <begin position="16"/>
        <end position="148"/>
    </location>
</feature>
<dbReference type="PROSITE" id="PS00893">
    <property type="entry name" value="NUDIX_BOX"/>
    <property type="match status" value="1"/>
</dbReference>
<reference evidence="5" key="1">
    <citation type="journal article" date="2017" name="Genome Announc.">
        <title>High-Quality Whole-Genome Sequences of the Oligo-Mouse-Microbiota Bacterial Community.</title>
        <authorList>
            <person name="Garzetti D."/>
            <person name="Brugiroux S."/>
            <person name="Bunk B."/>
            <person name="Pukall R."/>
            <person name="McCoy K.D."/>
            <person name="Macpherson A.J."/>
            <person name="Stecher B."/>
        </authorList>
    </citation>
    <scope>NUCLEOTIDE SEQUENCE</scope>
    <source>
        <strain evidence="5">KB18</strain>
    </source>
</reference>